<evidence type="ECO:0000256" key="2">
    <source>
        <dbReference type="ARBA" id="ARBA00009995"/>
    </source>
</evidence>
<dbReference type="PANTHER" id="PTHR48043">
    <property type="entry name" value="EG:EG0003.4 PROTEIN-RELATED"/>
    <property type="match status" value="1"/>
</dbReference>
<gene>
    <name evidence="13" type="ORF">GCK72_016386</name>
</gene>
<feature type="transmembrane region" description="Helical" evidence="11">
    <location>
        <begin position="466"/>
        <end position="490"/>
    </location>
</feature>
<dbReference type="PANTHER" id="PTHR48043:SF11">
    <property type="entry name" value="GLUCURONOSYLTRANSFERASE"/>
    <property type="match status" value="1"/>
</dbReference>
<dbReference type="EMBL" id="WUAV01000005">
    <property type="protein sequence ID" value="KAF1749841.1"/>
    <property type="molecule type" value="Genomic_DNA"/>
</dbReference>
<dbReference type="RefSeq" id="XP_053580389.1">
    <property type="nucleotide sequence ID" value="XM_053731476.1"/>
</dbReference>
<evidence type="ECO:0000313" key="13">
    <source>
        <dbReference type="EMBL" id="KAF1749841.1"/>
    </source>
</evidence>
<accession>A0A6A5G527</accession>
<dbReference type="Proteomes" id="UP000483820">
    <property type="component" value="Chromosome V"/>
</dbReference>
<dbReference type="Pfam" id="PF00201">
    <property type="entry name" value="UDPGT"/>
    <property type="match status" value="1"/>
</dbReference>
<comment type="caution">
    <text evidence="13">The sequence shown here is derived from an EMBL/GenBank/DDBJ whole genome shotgun (WGS) entry which is preliminary data.</text>
</comment>
<dbReference type="AlphaFoldDB" id="A0A6A5G527"/>
<dbReference type="KEGG" id="crq:GCK72_016386"/>
<dbReference type="InterPro" id="IPR002213">
    <property type="entry name" value="UDP_glucos_trans"/>
</dbReference>
<keyword evidence="9 11" id="KW-0472">Membrane</keyword>
<keyword evidence="4" id="KW-0328">Glycosyltransferase</keyword>
<dbReference type="FunFam" id="3.40.50.2000:FF:000038">
    <property type="entry name" value="UDP-GlucuronosylTransferase"/>
    <property type="match status" value="1"/>
</dbReference>
<dbReference type="CDD" id="cd03784">
    <property type="entry name" value="GT1_Gtf-like"/>
    <property type="match status" value="1"/>
</dbReference>
<evidence type="ECO:0000256" key="10">
    <source>
        <dbReference type="ARBA" id="ARBA00047475"/>
    </source>
</evidence>
<feature type="chain" id="PRO_5025515612" description="glucuronosyltransferase" evidence="12">
    <location>
        <begin position="17"/>
        <end position="507"/>
    </location>
</feature>
<evidence type="ECO:0000256" key="4">
    <source>
        <dbReference type="ARBA" id="ARBA00022676"/>
    </source>
</evidence>
<dbReference type="CTD" id="9799798"/>
<evidence type="ECO:0000256" key="7">
    <source>
        <dbReference type="ARBA" id="ARBA00022729"/>
    </source>
</evidence>
<evidence type="ECO:0000256" key="11">
    <source>
        <dbReference type="SAM" id="Phobius"/>
    </source>
</evidence>
<dbReference type="GO" id="GO:0016020">
    <property type="term" value="C:membrane"/>
    <property type="evidence" value="ECO:0007669"/>
    <property type="project" value="UniProtKB-SubCell"/>
</dbReference>
<keyword evidence="7 12" id="KW-0732">Signal</keyword>
<organism evidence="13 14">
    <name type="scientific">Caenorhabditis remanei</name>
    <name type="common">Caenorhabditis vulgaris</name>
    <dbReference type="NCBI Taxonomy" id="31234"/>
    <lineage>
        <taxon>Eukaryota</taxon>
        <taxon>Metazoa</taxon>
        <taxon>Ecdysozoa</taxon>
        <taxon>Nematoda</taxon>
        <taxon>Chromadorea</taxon>
        <taxon>Rhabditida</taxon>
        <taxon>Rhabditina</taxon>
        <taxon>Rhabditomorpha</taxon>
        <taxon>Rhabditoidea</taxon>
        <taxon>Rhabditidae</taxon>
        <taxon>Peloderinae</taxon>
        <taxon>Caenorhabditis</taxon>
    </lineage>
</organism>
<dbReference type="SUPFAM" id="SSF53756">
    <property type="entry name" value="UDP-Glycosyltransferase/glycogen phosphorylase"/>
    <property type="match status" value="1"/>
</dbReference>
<reference evidence="13 14" key="1">
    <citation type="submission" date="2019-12" db="EMBL/GenBank/DDBJ databases">
        <title>Chromosome-level assembly of the Caenorhabditis remanei genome.</title>
        <authorList>
            <person name="Teterina A.A."/>
            <person name="Willis J.H."/>
            <person name="Phillips P.C."/>
        </authorList>
    </citation>
    <scope>NUCLEOTIDE SEQUENCE [LARGE SCALE GENOMIC DNA]</scope>
    <source>
        <strain evidence="13 14">PX506</strain>
        <tissue evidence="13">Whole organism</tissue>
    </source>
</reference>
<evidence type="ECO:0000256" key="1">
    <source>
        <dbReference type="ARBA" id="ARBA00004167"/>
    </source>
</evidence>
<proteinExistence type="inferred from homology"/>
<dbReference type="InterPro" id="IPR050271">
    <property type="entry name" value="UDP-glycosyltransferase"/>
</dbReference>
<keyword evidence="6 11" id="KW-0812">Transmembrane</keyword>
<evidence type="ECO:0000256" key="3">
    <source>
        <dbReference type="ARBA" id="ARBA00012544"/>
    </source>
</evidence>
<dbReference type="Gene3D" id="3.40.50.2000">
    <property type="entry name" value="Glycogen Phosphorylase B"/>
    <property type="match status" value="1"/>
</dbReference>
<comment type="subcellular location">
    <subcellularLocation>
        <location evidence="1">Membrane</location>
        <topology evidence="1">Single-pass membrane protein</topology>
    </subcellularLocation>
</comment>
<evidence type="ECO:0000256" key="12">
    <source>
        <dbReference type="SAM" id="SignalP"/>
    </source>
</evidence>
<evidence type="ECO:0000256" key="6">
    <source>
        <dbReference type="ARBA" id="ARBA00022692"/>
    </source>
</evidence>
<evidence type="ECO:0000256" key="8">
    <source>
        <dbReference type="ARBA" id="ARBA00022989"/>
    </source>
</evidence>
<keyword evidence="8 11" id="KW-1133">Transmembrane helix</keyword>
<keyword evidence="5" id="KW-0808">Transferase</keyword>
<feature type="signal peptide" evidence="12">
    <location>
        <begin position="1"/>
        <end position="16"/>
    </location>
</feature>
<dbReference type="EC" id="2.4.1.17" evidence="3"/>
<dbReference type="GeneID" id="9799798"/>
<protein>
    <recommendedName>
        <fullName evidence="3">glucuronosyltransferase</fullName>
        <ecNumber evidence="3">2.4.1.17</ecNumber>
    </recommendedName>
</protein>
<comment type="catalytic activity">
    <reaction evidence="10">
        <text>glucuronate acceptor + UDP-alpha-D-glucuronate = acceptor beta-D-glucuronoside + UDP + H(+)</text>
        <dbReference type="Rhea" id="RHEA:21032"/>
        <dbReference type="ChEBI" id="CHEBI:15378"/>
        <dbReference type="ChEBI" id="CHEBI:58052"/>
        <dbReference type="ChEBI" id="CHEBI:58223"/>
        <dbReference type="ChEBI" id="CHEBI:132367"/>
        <dbReference type="ChEBI" id="CHEBI:132368"/>
        <dbReference type="EC" id="2.4.1.17"/>
    </reaction>
</comment>
<dbReference type="GO" id="GO:0015020">
    <property type="term" value="F:glucuronosyltransferase activity"/>
    <property type="evidence" value="ECO:0007669"/>
    <property type="project" value="UniProtKB-EC"/>
</dbReference>
<sequence>MRVLFLSLVLFELTDAHNFLLVSPVFGYSHLKFMSKVGDTLANAGHNVLVDYHDERNAEINENSASAFKFMWDTEIINNPITGALATSSVLFNEMKDMCEKVLLDKELHKWILSKNFDGIISETFDFCGLFLGDHLKLNIIPMHSSTISIPSFYAIGEPSLLNFMPSMRTKFGKEQTVTDRVGDIIALPCLEMAFSKLFDKQYNQATNLLKGDVRHWKEILQTATFYFSNGNDYISFPTPFVPKHIRIGGFTIDPPKNLKLDDDYEKILGLRKSTVLISFGTVIQSADMPDSFKDGIIKMFHNLPDITFIWKYEVDDESLSKRLSKNAILRKWVPQPALLADQRLKLFITHGGLGSTLEVAYSGKPALMIPVFGDQLLNAKMLSRHGGAQVYDKYDLADGEKLTEAVREFIENDDFNKNSNLIADLLKNQPIDPKANLLRHVEFSAKFGRISALEPYNVHYNFIQYYMLDAYAVLVLIVLVIVYFVQFMVRFIYGQMLAKVGTWIGT</sequence>
<evidence type="ECO:0000313" key="14">
    <source>
        <dbReference type="Proteomes" id="UP000483820"/>
    </source>
</evidence>
<comment type="similarity">
    <text evidence="2">Belongs to the UDP-glycosyltransferase family.</text>
</comment>
<evidence type="ECO:0000256" key="5">
    <source>
        <dbReference type="ARBA" id="ARBA00022679"/>
    </source>
</evidence>
<name>A0A6A5G527_CAERE</name>
<evidence type="ECO:0000256" key="9">
    <source>
        <dbReference type="ARBA" id="ARBA00023136"/>
    </source>
</evidence>